<proteinExistence type="predicted"/>
<name>A0ABY8XF59_9PSEU</name>
<keyword evidence="2" id="KW-1185">Reference proteome</keyword>
<gene>
    <name evidence="1" type="ORF">QP939_36060</name>
</gene>
<protein>
    <submittedName>
        <fullName evidence="1">Uncharacterized protein</fullName>
    </submittedName>
</protein>
<evidence type="ECO:0000313" key="2">
    <source>
        <dbReference type="Proteomes" id="UP001227101"/>
    </source>
</evidence>
<dbReference type="Proteomes" id="UP001227101">
    <property type="component" value="Chromosome"/>
</dbReference>
<dbReference type="EMBL" id="CP127173">
    <property type="protein sequence ID" value="WIV54251.1"/>
    <property type="molecule type" value="Genomic_DNA"/>
</dbReference>
<sequence>MAKPSSSASFSRWAGATTCTPAVSPAVTTAVRTAAGTRPWKKARRWLRRRAMAWYSAKS</sequence>
<dbReference type="RefSeq" id="WP_285450849.1">
    <property type="nucleotide sequence ID" value="NZ_CP127173.1"/>
</dbReference>
<accession>A0ABY8XF59</accession>
<organism evidence="1 2">
    <name type="scientific">Amycolatopsis nalaikhensis</name>
    <dbReference type="NCBI Taxonomy" id="715472"/>
    <lineage>
        <taxon>Bacteria</taxon>
        <taxon>Bacillati</taxon>
        <taxon>Actinomycetota</taxon>
        <taxon>Actinomycetes</taxon>
        <taxon>Pseudonocardiales</taxon>
        <taxon>Pseudonocardiaceae</taxon>
        <taxon>Amycolatopsis</taxon>
    </lineage>
</organism>
<reference evidence="1 2" key="1">
    <citation type="submission" date="2023-06" db="EMBL/GenBank/DDBJ databases">
        <authorList>
            <person name="Oyuntsetseg B."/>
            <person name="Kim S.B."/>
        </authorList>
    </citation>
    <scope>NUCLEOTIDE SEQUENCE [LARGE SCALE GENOMIC DNA]</scope>
    <source>
        <strain evidence="1 2">2-2</strain>
    </source>
</reference>
<evidence type="ECO:0000313" key="1">
    <source>
        <dbReference type="EMBL" id="WIV54251.1"/>
    </source>
</evidence>